<accession>A0A1Z5KFI9</accession>
<sequence>MTPFSTSTMSRIYLTLWMLLSIVRNATSERSCGVSFSPCPSGCWNPTSQVQADGLRICEIVSPGFYSPDSDDAQYACETNPSACNPCPKQGFLRGITGCSSEQDKEQMNNNFTMAPATEEEEVPKDGEEKLNNKQMSKFLYALIFSLLMIGCIYIRARIVDCRTRQKNRRTRPIPPPPTDPKPKAAQIAVLTDSEELSRPAVVESSVEKDVEQG</sequence>
<keyword evidence="5" id="KW-1185">Reference proteome</keyword>
<feature type="region of interest" description="Disordered" evidence="1">
    <location>
        <begin position="195"/>
        <end position="214"/>
    </location>
</feature>
<evidence type="ECO:0000313" key="5">
    <source>
        <dbReference type="Proteomes" id="UP000198406"/>
    </source>
</evidence>
<comment type="caution">
    <text evidence="4">The sequence shown here is derived from an EMBL/GenBank/DDBJ whole genome shotgun (WGS) entry which is preliminary data.</text>
</comment>
<proteinExistence type="predicted"/>
<evidence type="ECO:0000256" key="1">
    <source>
        <dbReference type="SAM" id="MobiDB-lite"/>
    </source>
</evidence>
<evidence type="ECO:0000256" key="3">
    <source>
        <dbReference type="SAM" id="SignalP"/>
    </source>
</evidence>
<feature type="signal peptide" evidence="3">
    <location>
        <begin position="1"/>
        <end position="28"/>
    </location>
</feature>
<evidence type="ECO:0008006" key="6">
    <source>
        <dbReference type="Google" id="ProtNLM"/>
    </source>
</evidence>
<evidence type="ECO:0000256" key="2">
    <source>
        <dbReference type="SAM" id="Phobius"/>
    </source>
</evidence>
<organism evidence="4 5">
    <name type="scientific">Fistulifera solaris</name>
    <name type="common">Oleaginous diatom</name>
    <dbReference type="NCBI Taxonomy" id="1519565"/>
    <lineage>
        <taxon>Eukaryota</taxon>
        <taxon>Sar</taxon>
        <taxon>Stramenopiles</taxon>
        <taxon>Ochrophyta</taxon>
        <taxon>Bacillariophyta</taxon>
        <taxon>Bacillariophyceae</taxon>
        <taxon>Bacillariophycidae</taxon>
        <taxon>Naviculales</taxon>
        <taxon>Naviculaceae</taxon>
        <taxon>Fistulifera</taxon>
    </lineage>
</organism>
<keyword evidence="2" id="KW-0812">Transmembrane</keyword>
<evidence type="ECO:0000313" key="4">
    <source>
        <dbReference type="EMBL" id="GAX24862.1"/>
    </source>
</evidence>
<dbReference type="EMBL" id="BDSP01000217">
    <property type="protein sequence ID" value="GAX24862.1"/>
    <property type="molecule type" value="Genomic_DNA"/>
</dbReference>
<feature type="transmembrane region" description="Helical" evidence="2">
    <location>
        <begin position="139"/>
        <end position="157"/>
    </location>
</feature>
<dbReference type="InParanoid" id="A0A1Z5KFI9"/>
<keyword evidence="3" id="KW-0732">Signal</keyword>
<keyword evidence="2" id="KW-0472">Membrane</keyword>
<dbReference type="Proteomes" id="UP000198406">
    <property type="component" value="Unassembled WGS sequence"/>
</dbReference>
<name>A0A1Z5KFI9_FISSO</name>
<feature type="region of interest" description="Disordered" evidence="1">
    <location>
        <begin position="165"/>
        <end position="185"/>
    </location>
</feature>
<gene>
    <name evidence="4" type="ORF">FisN_6Hh189</name>
</gene>
<feature type="chain" id="PRO_5012102694" description="TNFR-Cys domain-containing protein" evidence="3">
    <location>
        <begin position="29"/>
        <end position="214"/>
    </location>
</feature>
<reference evidence="4 5" key="1">
    <citation type="journal article" date="2015" name="Plant Cell">
        <title>Oil accumulation by the oleaginous diatom Fistulifera solaris as revealed by the genome and transcriptome.</title>
        <authorList>
            <person name="Tanaka T."/>
            <person name="Maeda Y."/>
            <person name="Veluchamy A."/>
            <person name="Tanaka M."/>
            <person name="Abida H."/>
            <person name="Marechal E."/>
            <person name="Bowler C."/>
            <person name="Muto M."/>
            <person name="Sunaga Y."/>
            <person name="Tanaka M."/>
            <person name="Yoshino T."/>
            <person name="Taniguchi T."/>
            <person name="Fukuda Y."/>
            <person name="Nemoto M."/>
            <person name="Matsumoto M."/>
            <person name="Wong P.S."/>
            <person name="Aburatani S."/>
            <person name="Fujibuchi W."/>
        </authorList>
    </citation>
    <scope>NUCLEOTIDE SEQUENCE [LARGE SCALE GENOMIC DNA]</scope>
    <source>
        <strain evidence="4 5">JPCC DA0580</strain>
    </source>
</reference>
<dbReference type="AlphaFoldDB" id="A0A1Z5KFI9"/>
<keyword evidence="2" id="KW-1133">Transmembrane helix</keyword>
<protein>
    <recommendedName>
        <fullName evidence="6">TNFR-Cys domain-containing protein</fullName>
    </recommendedName>
</protein>